<gene>
    <name evidence="2" type="ORF">JIN87_11680</name>
</gene>
<organism evidence="2 3">
    <name type="scientific">Pelagicoccus mobilis</name>
    <dbReference type="NCBI Taxonomy" id="415221"/>
    <lineage>
        <taxon>Bacteria</taxon>
        <taxon>Pseudomonadati</taxon>
        <taxon>Verrucomicrobiota</taxon>
        <taxon>Opitutia</taxon>
        <taxon>Puniceicoccales</taxon>
        <taxon>Pelagicoccaceae</taxon>
        <taxon>Pelagicoccus</taxon>
    </lineage>
</organism>
<feature type="domain" description="PHA accumulation regulator DNA-binding N-terminal" evidence="1">
    <location>
        <begin position="6"/>
        <end position="62"/>
    </location>
</feature>
<evidence type="ECO:0000313" key="3">
    <source>
        <dbReference type="Proteomes" id="UP000617628"/>
    </source>
</evidence>
<reference evidence="2" key="1">
    <citation type="submission" date="2021-01" db="EMBL/GenBank/DDBJ databases">
        <title>Modified the classification status of verrucomicrobia.</title>
        <authorList>
            <person name="Feng X."/>
        </authorList>
    </citation>
    <scope>NUCLEOTIDE SEQUENCE</scope>
    <source>
        <strain evidence="2">KCTC 13126</strain>
    </source>
</reference>
<dbReference type="EMBL" id="JAENIL010000019">
    <property type="protein sequence ID" value="MBK1877531.1"/>
    <property type="molecule type" value="Genomic_DNA"/>
</dbReference>
<accession>A0A934RZ45</accession>
<dbReference type="Proteomes" id="UP000617628">
    <property type="component" value="Unassembled WGS sequence"/>
</dbReference>
<dbReference type="Pfam" id="PF07879">
    <property type="entry name" value="PHB_acc_N"/>
    <property type="match status" value="1"/>
</dbReference>
<evidence type="ECO:0000259" key="1">
    <source>
        <dbReference type="Pfam" id="PF07879"/>
    </source>
</evidence>
<name>A0A934RZ45_9BACT</name>
<evidence type="ECO:0000313" key="2">
    <source>
        <dbReference type="EMBL" id="MBK1877531.1"/>
    </source>
</evidence>
<dbReference type="AlphaFoldDB" id="A0A934RZ45"/>
<proteinExistence type="predicted"/>
<protein>
    <recommendedName>
        <fullName evidence="1">PHA accumulation regulator DNA-binding N-terminal domain-containing protein</fullName>
    </recommendedName>
</protein>
<sequence>MKLLEIRKYQNRRYYNTTESRHMSLEEIHRKICEGYDIKVTDAKSGEDITAKVLMQVLLEYEPTKLNFFSSELLTQVIRVNDSILKEFFEGYFGKALSAFSESKKGMEDFLRQTPWMPSQSSNPFASSFGSMNPFANMFGGAQQGQSDDASRLADEIAGLRKEVEDLKKQKQ</sequence>
<comment type="caution">
    <text evidence="2">The sequence shown here is derived from an EMBL/GenBank/DDBJ whole genome shotgun (WGS) entry which is preliminary data.</text>
</comment>
<dbReference type="RefSeq" id="WP_200355744.1">
    <property type="nucleotide sequence ID" value="NZ_JAENIL010000019.1"/>
</dbReference>
<keyword evidence="3" id="KW-1185">Reference proteome</keyword>
<dbReference type="InterPro" id="IPR012909">
    <property type="entry name" value="PHA_DNA-bd_N"/>
</dbReference>